<dbReference type="Proteomes" id="UP000482800">
    <property type="component" value="Unassembled WGS sequence"/>
</dbReference>
<evidence type="ECO:0000313" key="1">
    <source>
        <dbReference type="EMBL" id="GFJ81434.1"/>
    </source>
</evidence>
<evidence type="ECO:0000313" key="2">
    <source>
        <dbReference type="Proteomes" id="UP000482800"/>
    </source>
</evidence>
<accession>A0A6V8KCE1</accession>
<evidence type="ECO:0008006" key="3">
    <source>
        <dbReference type="Google" id="ProtNLM"/>
    </source>
</evidence>
<proteinExistence type="predicted"/>
<reference evidence="1 2" key="1">
    <citation type="submission" date="2020-03" db="EMBL/GenBank/DDBJ databases">
        <title>Whole genome shotgun sequence of Phytohabitans houttuyneae NBRC 108639.</title>
        <authorList>
            <person name="Komaki H."/>
            <person name="Tamura T."/>
        </authorList>
    </citation>
    <scope>NUCLEOTIDE SEQUENCE [LARGE SCALE GENOMIC DNA]</scope>
    <source>
        <strain evidence="1 2">NBRC 108639</strain>
    </source>
</reference>
<keyword evidence="2" id="KW-1185">Reference proteome</keyword>
<dbReference type="InterPro" id="IPR012348">
    <property type="entry name" value="RNR-like"/>
</dbReference>
<reference evidence="1 2" key="2">
    <citation type="submission" date="2020-03" db="EMBL/GenBank/DDBJ databases">
        <authorList>
            <person name="Ichikawa N."/>
            <person name="Kimura A."/>
            <person name="Kitahashi Y."/>
            <person name="Uohara A."/>
        </authorList>
    </citation>
    <scope>NUCLEOTIDE SEQUENCE [LARGE SCALE GENOMIC DNA]</scope>
    <source>
        <strain evidence="1 2">NBRC 108639</strain>
    </source>
</reference>
<dbReference type="EMBL" id="BLPF01000002">
    <property type="protein sequence ID" value="GFJ81434.1"/>
    <property type="molecule type" value="Genomic_DNA"/>
</dbReference>
<dbReference type="InterPro" id="IPR009078">
    <property type="entry name" value="Ferritin-like_SF"/>
</dbReference>
<dbReference type="RefSeq" id="WP_173060621.1">
    <property type="nucleotide sequence ID" value="NZ_BAABGO010000023.1"/>
</dbReference>
<dbReference type="SUPFAM" id="SSF47240">
    <property type="entry name" value="Ferritin-like"/>
    <property type="match status" value="1"/>
</dbReference>
<dbReference type="Gene3D" id="1.10.620.20">
    <property type="entry name" value="Ribonucleotide Reductase, subunit A"/>
    <property type="match status" value="1"/>
</dbReference>
<sequence length="328" mass="36528">MTTPTNAETDWDTAPGLLDGAMNLNLTASQCDLSYWLRNVAQGTLAGRAATGHAEHEGTPEHMRQPGPLRDALVMELAYRSVAEEQATRVLSYYVANAPTVPDMEFYATQLLDEARHSMVFRGHLLEMGVPADTLHATIAEISADYRRDVVDPILDFALSAVRDEDDFIGGVAVFTIVIEGVLAPAAELSERKWNVLDPAAGAIARGASIDEIRHLSVGSSIVRERLIREPGYRPRLLDILTRGRQLWDGIPDRKYVLEREELFQAGMHEHAHLIADYEAWPGVRLLDTTPEGRYDTAEQWTDEMAKVRLSYMGIPEALPLMLTRQEP</sequence>
<dbReference type="AlphaFoldDB" id="A0A6V8KCE1"/>
<organism evidence="1 2">
    <name type="scientific">Phytohabitans houttuyneae</name>
    <dbReference type="NCBI Taxonomy" id="1076126"/>
    <lineage>
        <taxon>Bacteria</taxon>
        <taxon>Bacillati</taxon>
        <taxon>Actinomycetota</taxon>
        <taxon>Actinomycetes</taxon>
        <taxon>Micromonosporales</taxon>
        <taxon>Micromonosporaceae</taxon>
    </lineage>
</organism>
<gene>
    <name evidence="1" type="ORF">Phou_056140</name>
</gene>
<name>A0A6V8KCE1_9ACTN</name>
<protein>
    <recommendedName>
        <fullName evidence="3">VlmB-like protein</fullName>
    </recommendedName>
</protein>
<comment type="caution">
    <text evidence="1">The sequence shown here is derived from an EMBL/GenBank/DDBJ whole genome shotgun (WGS) entry which is preliminary data.</text>
</comment>
<dbReference type="GO" id="GO:0016491">
    <property type="term" value="F:oxidoreductase activity"/>
    <property type="evidence" value="ECO:0007669"/>
    <property type="project" value="InterPro"/>
</dbReference>